<dbReference type="InterPro" id="IPR046945">
    <property type="entry name" value="RHMD-like"/>
</dbReference>
<dbReference type="Pfam" id="PF13378">
    <property type="entry name" value="MR_MLE_C"/>
    <property type="match status" value="1"/>
</dbReference>
<dbReference type="Proteomes" id="UP001141434">
    <property type="component" value="Unassembled WGS sequence"/>
</dbReference>
<dbReference type="GO" id="GO:0016836">
    <property type="term" value="F:hydro-lyase activity"/>
    <property type="evidence" value="ECO:0007669"/>
    <property type="project" value="TreeGrafter"/>
</dbReference>
<reference evidence="5" key="1">
    <citation type="submission" date="2022-11" db="EMBL/GenBank/DDBJ databases">
        <authorList>
            <person name="Petersen C."/>
        </authorList>
    </citation>
    <scope>NUCLEOTIDE SEQUENCE</scope>
    <source>
        <strain evidence="5">IBT 34128</strain>
    </source>
</reference>
<dbReference type="AlphaFoldDB" id="A0A9W9FST4"/>
<accession>A0A9W9FST4</accession>
<feature type="domain" description="Enolase C-terminal" evidence="4">
    <location>
        <begin position="59"/>
        <end position="156"/>
    </location>
</feature>
<protein>
    <recommendedName>
        <fullName evidence="4">Enolase C-terminal domain-containing protein</fullName>
    </recommendedName>
</protein>
<dbReference type="Gene3D" id="3.20.20.120">
    <property type="entry name" value="Enolase-like C-terminal domain"/>
    <property type="match status" value="1"/>
</dbReference>
<comment type="caution">
    <text evidence="5">The sequence shown here is derived from an EMBL/GenBank/DDBJ whole genome shotgun (WGS) entry which is preliminary data.</text>
</comment>
<gene>
    <name evidence="5" type="ORF">NUU61_003040</name>
</gene>
<keyword evidence="3" id="KW-0460">Magnesium</keyword>
<name>A0A9W9FST4_9EURO</name>
<proteinExistence type="predicted"/>
<keyword evidence="2" id="KW-0479">Metal-binding</keyword>
<dbReference type="InterPro" id="IPR029065">
    <property type="entry name" value="Enolase_C-like"/>
</dbReference>
<evidence type="ECO:0000313" key="6">
    <source>
        <dbReference type="Proteomes" id="UP001141434"/>
    </source>
</evidence>
<organism evidence="5 6">
    <name type="scientific">Penicillium alfredii</name>
    <dbReference type="NCBI Taxonomy" id="1506179"/>
    <lineage>
        <taxon>Eukaryota</taxon>
        <taxon>Fungi</taxon>
        <taxon>Dikarya</taxon>
        <taxon>Ascomycota</taxon>
        <taxon>Pezizomycotina</taxon>
        <taxon>Eurotiomycetes</taxon>
        <taxon>Eurotiomycetidae</taxon>
        <taxon>Eurotiales</taxon>
        <taxon>Aspergillaceae</taxon>
        <taxon>Penicillium</taxon>
    </lineage>
</organism>
<dbReference type="InterPro" id="IPR036849">
    <property type="entry name" value="Enolase-like_C_sf"/>
</dbReference>
<keyword evidence="6" id="KW-1185">Reference proteome</keyword>
<dbReference type="GO" id="GO:0016052">
    <property type="term" value="P:carbohydrate catabolic process"/>
    <property type="evidence" value="ECO:0007669"/>
    <property type="project" value="TreeGrafter"/>
</dbReference>
<dbReference type="PANTHER" id="PTHR13794:SF58">
    <property type="entry name" value="MITOCHONDRIAL ENOLASE SUPERFAMILY MEMBER 1"/>
    <property type="match status" value="1"/>
</dbReference>
<dbReference type="GeneID" id="81392790"/>
<sequence length="187" mass="20794">MVEDALVSLVGKSPSEHQPRLQPALRMLENWMRVEDQGTLPKSSLETSLENLSSTVSSVILLQPDACRVIGVNEVLAILLLARKSGVPIVPHSGGVGLPKYTQYLSTIDYVVVTGKKRVLEYVDHLHKHFVHPSSVKEGYYVTPMEPGYSVEMKAESIDAFAFPGEEGKSWWMPQEAKIILDRPRVV</sequence>
<dbReference type="GO" id="GO:0000287">
    <property type="term" value="F:magnesium ion binding"/>
    <property type="evidence" value="ECO:0007669"/>
    <property type="project" value="TreeGrafter"/>
</dbReference>
<dbReference type="PANTHER" id="PTHR13794">
    <property type="entry name" value="ENOLASE SUPERFAMILY, MANDELATE RACEMASE"/>
    <property type="match status" value="1"/>
</dbReference>
<evidence type="ECO:0000256" key="3">
    <source>
        <dbReference type="ARBA" id="ARBA00022842"/>
    </source>
</evidence>
<dbReference type="SUPFAM" id="SSF51604">
    <property type="entry name" value="Enolase C-terminal domain-like"/>
    <property type="match status" value="1"/>
</dbReference>
<evidence type="ECO:0000313" key="5">
    <source>
        <dbReference type="EMBL" id="KAJ5105693.1"/>
    </source>
</evidence>
<dbReference type="EMBL" id="JAPMSZ010000004">
    <property type="protein sequence ID" value="KAJ5105693.1"/>
    <property type="molecule type" value="Genomic_DNA"/>
</dbReference>
<dbReference type="OrthoDB" id="14161at2759"/>
<evidence type="ECO:0000259" key="4">
    <source>
        <dbReference type="Pfam" id="PF13378"/>
    </source>
</evidence>
<dbReference type="RefSeq" id="XP_056514689.1">
    <property type="nucleotide sequence ID" value="XM_056653622.1"/>
</dbReference>
<reference evidence="5" key="2">
    <citation type="journal article" date="2023" name="IMA Fungus">
        <title>Comparative genomic study of the Penicillium genus elucidates a diverse pangenome and 15 lateral gene transfer events.</title>
        <authorList>
            <person name="Petersen C."/>
            <person name="Sorensen T."/>
            <person name="Nielsen M.R."/>
            <person name="Sondergaard T.E."/>
            <person name="Sorensen J.L."/>
            <person name="Fitzpatrick D.A."/>
            <person name="Frisvad J.C."/>
            <person name="Nielsen K.L."/>
        </authorList>
    </citation>
    <scope>NUCLEOTIDE SEQUENCE</scope>
    <source>
        <strain evidence="5">IBT 34128</strain>
    </source>
</reference>
<evidence type="ECO:0000256" key="1">
    <source>
        <dbReference type="ARBA" id="ARBA00001946"/>
    </source>
</evidence>
<comment type="cofactor">
    <cofactor evidence="1">
        <name>Mg(2+)</name>
        <dbReference type="ChEBI" id="CHEBI:18420"/>
    </cofactor>
</comment>
<evidence type="ECO:0000256" key="2">
    <source>
        <dbReference type="ARBA" id="ARBA00022723"/>
    </source>
</evidence>